<organism evidence="1 2">
    <name type="scientific">Henosepilachna vigintioctopunctata</name>
    <dbReference type="NCBI Taxonomy" id="420089"/>
    <lineage>
        <taxon>Eukaryota</taxon>
        <taxon>Metazoa</taxon>
        <taxon>Ecdysozoa</taxon>
        <taxon>Arthropoda</taxon>
        <taxon>Hexapoda</taxon>
        <taxon>Insecta</taxon>
        <taxon>Pterygota</taxon>
        <taxon>Neoptera</taxon>
        <taxon>Endopterygota</taxon>
        <taxon>Coleoptera</taxon>
        <taxon>Polyphaga</taxon>
        <taxon>Cucujiformia</taxon>
        <taxon>Coccinelloidea</taxon>
        <taxon>Coccinellidae</taxon>
        <taxon>Epilachninae</taxon>
        <taxon>Epilachnini</taxon>
        <taxon>Henosepilachna</taxon>
    </lineage>
</organism>
<dbReference type="EMBL" id="JARQZJ010000099">
    <property type="protein sequence ID" value="KAK9886251.1"/>
    <property type="molecule type" value="Genomic_DNA"/>
</dbReference>
<accession>A0AAW1UZE0</accession>
<name>A0AAW1UZE0_9CUCU</name>
<protein>
    <submittedName>
        <fullName evidence="1">Uncharacterized protein</fullName>
    </submittedName>
</protein>
<dbReference type="Proteomes" id="UP001431783">
    <property type="component" value="Unassembled WGS sequence"/>
</dbReference>
<evidence type="ECO:0000313" key="1">
    <source>
        <dbReference type="EMBL" id="KAK9886251.1"/>
    </source>
</evidence>
<dbReference type="AlphaFoldDB" id="A0AAW1UZE0"/>
<gene>
    <name evidence="1" type="ORF">WA026_015764</name>
</gene>
<reference evidence="1 2" key="1">
    <citation type="submission" date="2023-03" db="EMBL/GenBank/DDBJ databases">
        <title>Genome insight into feeding habits of ladybird beetles.</title>
        <authorList>
            <person name="Li H.-S."/>
            <person name="Huang Y.-H."/>
            <person name="Pang H."/>
        </authorList>
    </citation>
    <scope>NUCLEOTIDE SEQUENCE [LARGE SCALE GENOMIC DNA]</scope>
    <source>
        <strain evidence="1">SYSU_2023b</strain>
        <tissue evidence="1">Whole body</tissue>
    </source>
</reference>
<comment type="caution">
    <text evidence="1">The sequence shown here is derived from an EMBL/GenBank/DDBJ whole genome shotgun (WGS) entry which is preliminary data.</text>
</comment>
<proteinExistence type="predicted"/>
<sequence length="122" mass="14038">MYFSCYGKYPSRGFDHSILTDSLGIELLKLRREPFGLTVLLKILHNSIDSPFQLSKINIRVPRPGLRRNNTFYVTYSKSNVMSRSTINCICNLYDGCCGRCDIYFDRLSVILACHSEQRNGM</sequence>
<keyword evidence="2" id="KW-1185">Reference proteome</keyword>
<evidence type="ECO:0000313" key="2">
    <source>
        <dbReference type="Proteomes" id="UP001431783"/>
    </source>
</evidence>